<feature type="region of interest" description="Disordered" evidence="3">
    <location>
        <begin position="40"/>
        <end position="98"/>
    </location>
</feature>
<dbReference type="Gene3D" id="2.60.34.10">
    <property type="entry name" value="Substrate Binding Domain Of DNAk, Chain A, domain 1"/>
    <property type="match status" value="1"/>
</dbReference>
<reference evidence="4 5" key="1">
    <citation type="journal article" date="2018" name="Front. Plant Sci.">
        <title>Red Clover (Trifolium pratense) and Zigzag Clover (T. medium) - A Picture of Genomic Similarities and Differences.</title>
        <authorList>
            <person name="Dluhosova J."/>
            <person name="Istvanek J."/>
            <person name="Nedelnik J."/>
            <person name="Repkova J."/>
        </authorList>
    </citation>
    <scope>NUCLEOTIDE SEQUENCE [LARGE SCALE GENOMIC DNA]</scope>
    <source>
        <strain evidence="5">cv. 10/8</strain>
        <tissue evidence="4">Leaf</tissue>
    </source>
</reference>
<comment type="caution">
    <text evidence="4">The sequence shown here is derived from an EMBL/GenBank/DDBJ whole genome shotgun (WGS) entry which is preliminary data.</text>
</comment>
<dbReference type="Gene3D" id="1.20.1270.10">
    <property type="match status" value="1"/>
</dbReference>
<evidence type="ECO:0000313" key="5">
    <source>
        <dbReference type="Proteomes" id="UP000265520"/>
    </source>
</evidence>
<dbReference type="GO" id="GO:0005524">
    <property type="term" value="F:ATP binding"/>
    <property type="evidence" value="ECO:0007669"/>
    <property type="project" value="UniProtKB-KW"/>
</dbReference>
<keyword evidence="2" id="KW-0067">ATP-binding</keyword>
<feature type="compositionally biased region" description="Basic and acidic residues" evidence="3">
    <location>
        <begin position="40"/>
        <end position="49"/>
    </location>
</feature>
<dbReference type="GO" id="GO:0005634">
    <property type="term" value="C:nucleus"/>
    <property type="evidence" value="ECO:0007669"/>
    <property type="project" value="TreeGrafter"/>
</dbReference>
<dbReference type="PANTHER" id="PTHR45639:SF21">
    <property type="entry name" value="HEAT SHOCK 70 KDA PROTEIN"/>
    <property type="match status" value="1"/>
</dbReference>
<feature type="compositionally biased region" description="Polar residues" evidence="3">
    <location>
        <begin position="61"/>
        <end position="84"/>
    </location>
</feature>
<feature type="non-terminal residue" evidence="4">
    <location>
        <position position="1"/>
    </location>
</feature>
<dbReference type="GO" id="GO:0140662">
    <property type="term" value="F:ATP-dependent protein folding chaperone"/>
    <property type="evidence" value="ECO:0007669"/>
    <property type="project" value="InterPro"/>
</dbReference>
<name>A0A392NZZ8_9FABA</name>
<dbReference type="InterPro" id="IPR029047">
    <property type="entry name" value="HSP70_peptide-bd_sf"/>
</dbReference>
<accession>A0A392NZZ8</accession>
<dbReference type="SUPFAM" id="SSF100934">
    <property type="entry name" value="Heat shock protein 70kD (HSP70), C-terminal subdomain"/>
    <property type="match status" value="1"/>
</dbReference>
<dbReference type="AlphaFoldDB" id="A0A392NZZ8"/>
<dbReference type="PANTHER" id="PTHR45639">
    <property type="entry name" value="HSC70CB, ISOFORM G-RELATED"/>
    <property type="match status" value="1"/>
</dbReference>
<protein>
    <submittedName>
        <fullName evidence="4">Heat-shock protein</fullName>
    </submittedName>
</protein>
<sequence length="149" mass="16474">IGPLHESDGSKAEVEVIFQLNLHGIVNIESSTLIEDHVEDSVTTRDNHSNSDAMDVEPISETDQNVNEHSINQKSESPHSSSDGTGKDKANRRLNVPVSETIFGGMTGAELVGAREKERQLIQQDVAMELTKNKKNTLESYVYDTRNKV</sequence>
<evidence type="ECO:0000313" key="4">
    <source>
        <dbReference type="EMBL" id="MCI04749.1"/>
    </source>
</evidence>
<dbReference type="EMBL" id="LXQA010056376">
    <property type="protein sequence ID" value="MCI04749.1"/>
    <property type="molecule type" value="Genomic_DNA"/>
</dbReference>
<dbReference type="Proteomes" id="UP000265520">
    <property type="component" value="Unassembled WGS sequence"/>
</dbReference>
<keyword evidence="5" id="KW-1185">Reference proteome</keyword>
<keyword evidence="1" id="KW-0547">Nucleotide-binding</keyword>
<evidence type="ECO:0000256" key="3">
    <source>
        <dbReference type="SAM" id="MobiDB-lite"/>
    </source>
</evidence>
<dbReference type="GO" id="GO:0005829">
    <property type="term" value="C:cytosol"/>
    <property type="evidence" value="ECO:0007669"/>
    <property type="project" value="TreeGrafter"/>
</dbReference>
<dbReference type="InterPro" id="IPR013126">
    <property type="entry name" value="Hsp_70_fam"/>
</dbReference>
<dbReference type="Pfam" id="PF00012">
    <property type="entry name" value="HSP70"/>
    <property type="match status" value="1"/>
</dbReference>
<proteinExistence type="predicted"/>
<dbReference type="InterPro" id="IPR029048">
    <property type="entry name" value="HSP70_C_sf"/>
</dbReference>
<evidence type="ECO:0000256" key="1">
    <source>
        <dbReference type="ARBA" id="ARBA00022741"/>
    </source>
</evidence>
<evidence type="ECO:0000256" key="2">
    <source>
        <dbReference type="ARBA" id="ARBA00022840"/>
    </source>
</evidence>
<organism evidence="4 5">
    <name type="scientific">Trifolium medium</name>
    <dbReference type="NCBI Taxonomy" id="97028"/>
    <lineage>
        <taxon>Eukaryota</taxon>
        <taxon>Viridiplantae</taxon>
        <taxon>Streptophyta</taxon>
        <taxon>Embryophyta</taxon>
        <taxon>Tracheophyta</taxon>
        <taxon>Spermatophyta</taxon>
        <taxon>Magnoliopsida</taxon>
        <taxon>eudicotyledons</taxon>
        <taxon>Gunneridae</taxon>
        <taxon>Pentapetalae</taxon>
        <taxon>rosids</taxon>
        <taxon>fabids</taxon>
        <taxon>Fabales</taxon>
        <taxon>Fabaceae</taxon>
        <taxon>Papilionoideae</taxon>
        <taxon>50 kb inversion clade</taxon>
        <taxon>NPAAA clade</taxon>
        <taxon>Hologalegina</taxon>
        <taxon>IRL clade</taxon>
        <taxon>Trifolieae</taxon>
        <taxon>Trifolium</taxon>
    </lineage>
</organism>